<dbReference type="InterPro" id="IPR013249">
    <property type="entry name" value="RNA_pol_sigma70_r4_t2"/>
</dbReference>
<keyword evidence="4 6" id="KW-0238">DNA-binding</keyword>
<protein>
    <recommendedName>
        <fullName evidence="6">RNA polymerase sigma factor</fullName>
    </recommendedName>
</protein>
<name>A0A178M3Z5_MYCIR</name>
<dbReference type="GO" id="GO:0016987">
    <property type="term" value="F:sigma factor activity"/>
    <property type="evidence" value="ECO:0007669"/>
    <property type="project" value="UniProtKB-KW"/>
</dbReference>
<evidence type="ECO:0000256" key="3">
    <source>
        <dbReference type="ARBA" id="ARBA00023082"/>
    </source>
</evidence>
<evidence type="ECO:0000256" key="2">
    <source>
        <dbReference type="ARBA" id="ARBA00023015"/>
    </source>
</evidence>
<dbReference type="InterPro" id="IPR013324">
    <property type="entry name" value="RNA_pol_sigma_r3/r4-like"/>
</dbReference>
<dbReference type="InterPro" id="IPR014284">
    <property type="entry name" value="RNA_pol_sigma-70_dom"/>
</dbReference>
<feature type="domain" description="RNA polymerase sigma factor 70 region 4 type 2" evidence="8">
    <location>
        <begin position="130"/>
        <end position="182"/>
    </location>
</feature>
<dbReference type="Gene3D" id="1.10.1740.10">
    <property type="match status" value="1"/>
</dbReference>
<dbReference type="Pfam" id="PF08281">
    <property type="entry name" value="Sigma70_r4_2"/>
    <property type="match status" value="1"/>
</dbReference>
<evidence type="ECO:0000256" key="1">
    <source>
        <dbReference type="ARBA" id="ARBA00010641"/>
    </source>
</evidence>
<evidence type="ECO:0000259" key="8">
    <source>
        <dbReference type="Pfam" id="PF08281"/>
    </source>
</evidence>
<keyword evidence="2 6" id="KW-0805">Transcription regulation</keyword>
<dbReference type="PANTHER" id="PTHR43133:SF59">
    <property type="entry name" value="ECF RNA POLYMERASE SIGMA FACTOR SIGR"/>
    <property type="match status" value="1"/>
</dbReference>
<dbReference type="Pfam" id="PF04542">
    <property type="entry name" value="Sigma70_r2"/>
    <property type="match status" value="1"/>
</dbReference>
<dbReference type="EMBL" id="LWCS01000002">
    <property type="protein sequence ID" value="OAN42034.1"/>
    <property type="molecule type" value="Genomic_DNA"/>
</dbReference>
<evidence type="ECO:0000313" key="9">
    <source>
        <dbReference type="EMBL" id="OAN42034.1"/>
    </source>
</evidence>
<dbReference type="GO" id="GO:0003677">
    <property type="term" value="F:DNA binding"/>
    <property type="evidence" value="ECO:0007669"/>
    <property type="project" value="UniProtKB-KW"/>
</dbReference>
<accession>A0A178M3Z5</accession>
<comment type="similarity">
    <text evidence="1 6">Belongs to the sigma-70 factor family. ECF subfamily.</text>
</comment>
<keyword evidence="5 6" id="KW-0804">Transcription</keyword>
<dbReference type="InterPro" id="IPR013325">
    <property type="entry name" value="RNA_pol_sigma_r2"/>
</dbReference>
<proteinExistence type="inferred from homology"/>
<evidence type="ECO:0000256" key="5">
    <source>
        <dbReference type="ARBA" id="ARBA00023163"/>
    </source>
</evidence>
<organism evidence="9 10">
    <name type="scientific">Mycolicibacterium iranicum</name>
    <name type="common">Mycobacterium iranicum</name>
    <dbReference type="NCBI Taxonomy" id="912594"/>
    <lineage>
        <taxon>Bacteria</taxon>
        <taxon>Bacillati</taxon>
        <taxon>Actinomycetota</taxon>
        <taxon>Actinomycetes</taxon>
        <taxon>Mycobacteriales</taxon>
        <taxon>Mycobacteriaceae</taxon>
        <taxon>Mycolicibacterium</taxon>
    </lineage>
</organism>
<feature type="domain" description="RNA polymerase sigma-70 region 2" evidence="7">
    <location>
        <begin position="31"/>
        <end position="90"/>
    </location>
</feature>
<comment type="caution">
    <text evidence="9">The sequence shown here is derived from an EMBL/GenBank/DDBJ whole genome shotgun (WGS) entry which is preliminary data.</text>
</comment>
<keyword evidence="3 6" id="KW-0731">Sigma factor</keyword>
<dbReference type="PANTHER" id="PTHR43133">
    <property type="entry name" value="RNA POLYMERASE ECF-TYPE SIGMA FACTO"/>
    <property type="match status" value="1"/>
</dbReference>
<dbReference type="SUPFAM" id="SSF88659">
    <property type="entry name" value="Sigma3 and sigma4 domains of RNA polymerase sigma factors"/>
    <property type="match status" value="1"/>
</dbReference>
<dbReference type="CDD" id="cd06171">
    <property type="entry name" value="Sigma70_r4"/>
    <property type="match status" value="1"/>
</dbReference>
<dbReference type="GO" id="GO:0006352">
    <property type="term" value="P:DNA-templated transcription initiation"/>
    <property type="evidence" value="ECO:0007669"/>
    <property type="project" value="InterPro"/>
</dbReference>
<dbReference type="GO" id="GO:0006950">
    <property type="term" value="P:response to stress"/>
    <property type="evidence" value="ECO:0007669"/>
    <property type="project" value="UniProtKB-ARBA"/>
</dbReference>
<dbReference type="InterPro" id="IPR039425">
    <property type="entry name" value="RNA_pol_sigma-70-like"/>
</dbReference>
<reference evidence="9 10" key="1">
    <citation type="submission" date="2016-04" db="EMBL/GenBank/DDBJ databases">
        <title>Draft Genome Sequences of Staphylococcus capitis Strain H36, S. capitis Strain H65, S. cohnii Strain H62, S. hominis Strain H69, Mycobacterium iranicum Strain H39, Plantibacter sp. Strain H53, Pseudomonas oryzihabitans Strain H72, and Microbacterium sp. Strain H83, isolated from residential settings.</title>
        <authorList>
            <person name="Lymperopoulou D."/>
            <person name="Adams R.I."/>
            <person name="Lindow S."/>
            <person name="Coil D.A."/>
            <person name="Jospin G."/>
            <person name="Eisen J.A."/>
        </authorList>
    </citation>
    <scope>NUCLEOTIDE SEQUENCE [LARGE SCALE GENOMIC DNA]</scope>
    <source>
        <strain evidence="9 10">H39</strain>
    </source>
</reference>
<evidence type="ECO:0000256" key="6">
    <source>
        <dbReference type="RuleBase" id="RU000716"/>
    </source>
</evidence>
<dbReference type="AlphaFoldDB" id="A0A178M3Z5"/>
<dbReference type="Gene3D" id="1.10.10.10">
    <property type="entry name" value="Winged helix-like DNA-binding domain superfamily/Winged helix DNA-binding domain"/>
    <property type="match status" value="1"/>
</dbReference>
<dbReference type="NCBIfam" id="TIGR02937">
    <property type="entry name" value="sigma70-ECF"/>
    <property type="match status" value="1"/>
</dbReference>
<dbReference type="InterPro" id="IPR000838">
    <property type="entry name" value="RNA_pol_sigma70_ECF_CS"/>
</dbReference>
<evidence type="ECO:0000256" key="4">
    <source>
        <dbReference type="ARBA" id="ARBA00023125"/>
    </source>
</evidence>
<evidence type="ECO:0000259" key="7">
    <source>
        <dbReference type="Pfam" id="PF04542"/>
    </source>
</evidence>
<dbReference type="InterPro" id="IPR007627">
    <property type="entry name" value="RNA_pol_sigma70_r2"/>
</dbReference>
<evidence type="ECO:0000313" key="10">
    <source>
        <dbReference type="Proteomes" id="UP000078396"/>
    </source>
</evidence>
<dbReference type="SUPFAM" id="SSF88946">
    <property type="entry name" value="Sigma2 domain of RNA polymerase sigma factors"/>
    <property type="match status" value="1"/>
</dbReference>
<dbReference type="InterPro" id="IPR036388">
    <property type="entry name" value="WH-like_DNA-bd_sf"/>
</dbReference>
<dbReference type="PROSITE" id="PS01063">
    <property type="entry name" value="SIGMA70_ECF"/>
    <property type="match status" value="1"/>
</dbReference>
<sequence>MFGSAVIRSSENCVELSARFERDAMPLIEPLYAGALGITRNPMDAEDLLQETMLKGYAAFHSFQDGTNLKAWLFRIMTNTWISSHRRAQRQVAEFLCDRLTDSQIAGVYRRSSSELRSAEDEVLATLPDDEIKAALMALPESFRMAIYYAYVQGFHYKEIAEIMQTPVGTVMSRLSRGRAQLRTLLAGAAIERFYPGI</sequence>
<dbReference type="Proteomes" id="UP000078396">
    <property type="component" value="Unassembled WGS sequence"/>
</dbReference>
<gene>
    <name evidence="9" type="ORF">A4X20_03170</name>
</gene>